<keyword evidence="4" id="KW-1185">Reference proteome</keyword>
<dbReference type="Pfam" id="PF15072">
    <property type="entry name" value="HROB"/>
    <property type="match status" value="1"/>
</dbReference>
<comment type="caution">
    <text evidence="3">The sequence shown here is derived from an EMBL/GenBank/DDBJ whole genome shotgun (WGS) entry which is preliminary data.</text>
</comment>
<feature type="domain" description="Homologous recombination OB-fold protein OB-fold" evidence="2">
    <location>
        <begin position="236"/>
        <end position="308"/>
    </location>
</feature>
<evidence type="ECO:0000313" key="4">
    <source>
        <dbReference type="Proteomes" id="UP001054837"/>
    </source>
</evidence>
<evidence type="ECO:0000256" key="1">
    <source>
        <dbReference type="SAM" id="MobiDB-lite"/>
    </source>
</evidence>
<dbReference type="InterPro" id="IPR058570">
    <property type="entry name" value="HROB_OB"/>
</dbReference>
<feature type="region of interest" description="Disordered" evidence="1">
    <location>
        <begin position="60"/>
        <end position="87"/>
    </location>
</feature>
<accession>A0AAV4R0R1</accession>
<gene>
    <name evidence="3" type="primary">AVEN_121919_1</name>
    <name evidence="3" type="ORF">CDAR_567071</name>
</gene>
<evidence type="ECO:0000259" key="2">
    <source>
        <dbReference type="Pfam" id="PF15072"/>
    </source>
</evidence>
<reference evidence="3 4" key="1">
    <citation type="submission" date="2021-06" db="EMBL/GenBank/DDBJ databases">
        <title>Caerostris darwini draft genome.</title>
        <authorList>
            <person name="Kono N."/>
            <person name="Arakawa K."/>
        </authorList>
    </citation>
    <scope>NUCLEOTIDE SEQUENCE [LARGE SCALE GENOMIC DNA]</scope>
</reference>
<organism evidence="3 4">
    <name type="scientific">Caerostris darwini</name>
    <dbReference type="NCBI Taxonomy" id="1538125"/>
    <lineage>
        <taxon>Eukaryota</taxon>
        <taxon>Metazoa</taxon>
        <taxon>Ecdysozoa</taxon>
        <taxon>Arthropoda</taxon>
        <taxon>Chelicerata</taxon>
        <taxon>Arachnida</taxon>
        <taxon>Araneae</taxon>
        <taxon>Araneomorphae</taxon>
        <taxon>Entelegynae</taxon>
        <taxon>Araneoidea</taxon>
        <taxon>Araneidae</taxon>
        <taxon>Caerostris</taxon>
    </lineage>
</organism>
<dbReference type="EMBL" id="BPLQ01005396">
    <property type="protein sequence ID" value="GIY14639.1"/>
    <property type="molecule type" value="Genomic_DNA"/>
</dbReference>
<evidence type="ECO:0000313" key="3">
    <source>
        <dbReference type="EMBL" id="GIY14639.1"/>
    </source>
</evidence>
<feature type="compositionally biased region" description="Low complexity" evidence="1">
    <location>
        <begin position="73"/>
        <end position="85"/>
    </location>
</feature>
<proteinExistence type="predicted"/>
<dbReference type="GO" id="GO:0000725">
    <property type="term" value="P:recombinational repair"/>
    <property type="evidence" value="ECO:0007669"/>
    <property type="project" value="InterPro"/>
</dbReference>
<protein>
    <recommendedName>
        <fullName evidence="2">Homologous recombination OB-fold protein OB-fold domain-containing protein</fullName>
    </recommendedName>
</protein>
<dbReference type="Proteomes" id="UP001054837">
    <property type="component" value="Unassembled WGS sequence"/>
</dbReference>
<dbReference type="AlphaFoldDB" id="A0AAV4R0R1"/>
<sequence>MTVNFSSDLEDDDFLNNTFRNISENDLLNFDVSSSPSRNLSNQLELKQVHFEIHNQSLNSTLDSNKNNHDLVKSSTSVNSKSVNPSKKDSLSFLFKKRKENDTLNHEEIFSGDDISNLNQDTIIDKTSKINSRFVPGFTPKAKKRKLPGPAGFFSTNTNMPCDSDPLLTASTNSEIEIQNITNSQFSAEDLLLPSWQNLQRDVSSCQPLLSTAKYYSIRRVLHETSKKKLPKHLVVPILCVLIKKFDPEESTLNFIDDTGEISGKINKEVLDTYKDCIKSGTALILKKITCLCNILFLKKQNIVSIYLEDGSATHVQDLNTILDKEKPLNPMNCGCPGTPKEKALQKHATFKESNSSSISSKKFCASKDVSEILSKATSKQYNINNKIPKGNKYTEQNSCNLLLPEITDRKENVLNLDISQKESHNVSNTYTEISSVKQSTLDVRSNNSTETFSTPIIRQNLASKELILKKSNPPKPKQCTNRAASSSVVKTSFEEDLFCEDTGMDDFDELLCSLDEQSFLEEI</sequence>
<name>A0AAV4R0R1_9ARAC</name>